<dbReference type="AlphaFoldDB" id="A0A645ES46"/>
<name>A0A645ES46_9ZZZZ</name>
<proteinExistence type="predicted"/>
<sequence>MRVGQQHEIDARSIEAERVLVVLVGRLSALGHAAVDQETAAIIGLHQMAGPGDRLRCAKKCNVHG</sequence>
<accession>A0A645ES46</accession>
<dbReference type="EMBL" id="VSSQ01050567">
    <property type="protein sequence ID" value="MPN04647.1"/>
    <property type="molecule type" value="Genomic_DNA"/>
</dbReference>
<evidence type="ECO:0000313" key="1">
    <source>
        <dbReference type="EMBL" id="MPN04647.1"/>
    </source>
</evidence>
<gene>
    <name evidence="1" type="ORF">SDC9_151892</name>
</gene>
<reference evidence="1" key="1">
    <citation type="submission" date="2019-08" db="EMBL/GenBank/DDBJ databases">
        <authorList>
            <person name="Kucharzyk K."/>
            <person name="Murdoch R.W."/>
            <person name="Higgins S."/>
            <person name="Loffler F."/>
        </authorList>
    </citation>
    <scope>NUCLEOTIDE SEQUENCE</scope>
</reference>
<comment type="caution">
    <text evidence="1">The sequence shown here is derived from an EMBL/GenBank/DDBJ whole genome shotgun (WGS) entry which is preliminary data.</text>
</comment>
<protein>
    <submittedName>
        <fullName evidence="1">Uncharacterized protein</fullName>
    </submittedName>
</protein>
<organism evidence="1">
    <name type="scientific">bioreactor metagenome</name>
    <dbReference type="NCBI Taxonomy" id="1076179"/>
    <lineage>
        <taxon>unclassified sequences</taxon>
        <taxon>metagenomes</taxon>
        <taxon>ecological metagenomes</taxon>
    </lineage>
</organism>